<reference evidence="11" key="1">
    <citation type="submission" date="2022-11" db="UniProtKB">
        <authorList>
            <consortium name="WormBaseParasite"/>
        </authorList>
    </citation>
    <scope>IDENTIFICATION</scope>
</reference>
<feature type="domain" description="DUF3381" evidence="9">
    <location>
        <begin position="238"/>
        <end position="330"/>
    </location>
</feature>
<dbReference type="Gene3D" id="3.40.50.150">
    <property type="entry name" value="Vaccinia Virus protein VP39"/>
    <property type="match status" value="1"/>
</dbReference>
<dbReference type="HAMAP" id="MF_01547">
    <property type="entry name" value="RNA_methyltr_E"/>
    <property type="match status" value="1"/>
</dbReference>
<keyword evidence="6" id="KW-0949">S-adenosyl-L-methionine</keyword>
<dbReference type="InterPro" id="IPR024576">
    <property type="entry name" value="rRNA_MeTfrase_Spb1_DUF3381"/>
</dbReference>
<keyword evidence="2" id="KW-0690">Ribosome biogenesis</keyword>
<dbReference type="FunFam" id="3.40.50.150:FF:000004">
    <property type="entry name" value="AdoMet-dependent rRNA methyltransferase SPB1"/>
    <property type="match status" value="1"/>
</dbReference>
<evidence type="ECO:0000256" key="5">
    <source>
        <dbReference type="ARBA" id="ARBA00022679"/>
    </source>
</evidence>
<sequence>MGKKVKVGKQRKDKYYRLAKEAGYRSRAAFKLIQLNKRFEFLQNSRAVVDLCAAPGGWLQVARQNMPMSSLCVGIDLVPIKAINNVITLQGDITTEKARQMIKKELQSWEADCVLHDGAPNIGLNWLHDAFQQNQLVLSALRLATQVLGKNGWFVTKIFRSKDYEAVMGVFEKLFKRVHVWKPAASRLESAEIFVACEKYLKPAKIDPALLDPKAVFKDANLEPSAVRPQDLLQVRKKVKKARAEGYAEGDLTLHHRLKATEFINSKDYLELLSNTNEMILDDPMVTDSPYTTPEVLECLKDVKVCGPRELRAILGWRKKIRESLAQKLLAEEEKCVHF</sequence>
<dbReference type="Pfam" id="PF01728">
    <property type="entry name" value="FtsJ"/>
    <property type="match status" value="1"/>
</dbReference>
<dbReference type="PANTHER" id="PTHR10920">
    <property type="entry name" value="RIBOSOMAL RNA METHYLTRANSFERASE"/>
    <property type="match status" value="1"/>
</dbReference>
<evidence type="ECO:0000256" key="4">
    <source>
        <dbReference type="ARBA" id="ARBA00022603"/>
    </source>
</evidence>
<dbReference type="GO" id="GO:0000463">
    <property type="term" value="P:maturation of LSU-rRNA from tricistronic rRNA transcript (SSU-rRNA, 5.8S rRNA, LSU-rRNA)"/>
    <property type="evidence" value="ECO:0007669"/>
    <property type="project" value="TreeGrafter"/>
</dbReference>
<evidence type="ECO:0000256" key="2">
    <source>
        <dbReference type="ARBA" id="ARBA00022517"/>
    </source>
</evidence>
<evidence type="ECO:0000313" key="11">
    <source>
        <dbReference type="WBParaSite" id="PSAMB.scaffold6860size8675.g29230.t1"/>
    </source>
</evidence>
<comment type="subcellular location">
    <subcellularLocation>
        <location evidence="1">Nucleus</location>
        <location evidence="1">Nucleolus</location>
    </subcellularLocation>
</comment>
<dbReference type="GO" id="GO:0000466">
    <property type="term" value="P:maturation of 5.8S rRNA from tricistronic rRNA transcript (SSU-rRNA, 5.8S rRNA, LSU-rRNA)"/>
    <property type="evidence" value="ECO:0007669"/>
    <property type="project" value="TreeGrafter"/>
</dbReference>
<evidence type="ECO:0000256" key="7">
    <source>
        <dbReference type="ARBA" id="ARBA00023242"/>
    </source>
</evidence>
<accession>A0A914X8G1</accession>
<dbReference type="InterPro" id="IPR002877">
    <property type="entry name" value="RNA_MeTrfase_FtsJ_dom"/>
</dbReference>
<proteinExistence type="inferred from homology"/>
<keyword evidence="5" id="KW-0808">Transferase</keyword>
<dbReference type="InterPro" id="IPR015507">
    <property type="entry name" value="rRNA-MeTfrase_E"/>
</dbReference>
<dbReference type="SUPFAM" id="SSF53335">
    <property type="entry name" value="S-adenosyl-L-methionine-dependent methyltransferases"/>
    <property type="match status" value="1"/>
</dbReference>
<evidence type="ECO:0000259" key="9">
    <source>
        <dbReference type="Pfam" id="PF11861"/>
    </source>
</evidence>
<dbReference type="GO" id="GO:0030687">
    <property type="term" value="C:preribosome, large subunit precursor"/>
    <property type="evidence" value="ECO:0007669"/>
    <property type="project" value="TreeGrafter"/>
</dbReference>
<keyword evidence="7" id="KW-0539">Nucleus</keyword>
<evidence type="ECO:0000256" key="6">
    <source>
        <dbReference type="ARBA" id="ARBA00022691"/>
    </source>
</evidence>
<dbReference type="WBParaSite" id="PSAMB.scaffold6860size8675.g29230.t1">
    <property type="protein sequence ID" value="PSAMB.scaffold6860size8675.g29230.t1"/>
    <property type="gene ID" value="PSAMB.scaffold6860size8675.g29230"/>
</dbReference>
<name>A0A914X8G1_9BILA</name>
<protein>
    <submittedName>
        <fullName evidence="11">Uncharacterized protein</fullName>
    </submittedName>
</protein>
<organism evidence="10 11">
    <name type="scientific">Plectus sambesii</name>
    <dbReference type="NCBI Taxonomy" id="2011161"/>
    <lineage>
        <taxon>Eukaryota</taxon>
        <taxon>Metazoa</taxon>
        <taxon>Ecdysozoa</taxon>
        <taxon>Nematoda</taxon>
        <taxon>Chromadorea</taxon>
        <taxon>Plectida</taxon>
        <taxon>Plectina</taxon>
        <taxon>Plectoidea</taxon>
        <taxon>Plectidae</taxon>
        <taxon>Plectus</taxon>
    </lineage>
</organism>
<evidence type="ECO:0000256" key="3">
    <source>
        <dbReference type="ARBA" id="ARBA00022552"/>
    </source>
</evidence>
<evidence type="ECO:0000313" key="10">
    <source>
        <dbReference type="Proteomes" id="UP000887566"/>
    </source>
</evidence>
<dbReference type="GO" id="GO:0016435">
    <property type="term" value="F:rRNA (guanine) methyltransferase activity"/>
    <property type="evidence" value="ECO:0007669"/>
    <property type="project" value="TreeGrafter"/>
</dbReference>
<keyword evidence="3" id="KW-0698">rRNA processing</keyword>
<keyword evidence="10" id="KW-1185">Reference proteome</keyword>
<evidence type="ECO:0000256" key="1">
    <source>
        <dbReference type="ARBA" id="ARBA00004604"/>
    </source>
</evidence>
<feature type="domain" description="Ribosomal RNA methyltransferase FtsJ" evidence="8">
    <location>
        <begin position="24"/>
        <end position="200"/>
    </location>
</feature>
<dbReference type="GO" id="GO:0005730">
    <property type="term" value="C:nucleolus"/>
    <property type="evidence" value="ECO:0007669"/>
    <property type="project" value="UniProtKB-SubCell"/>
</dbReference>
<dbReference type="Proteomes" id="UP000887566">
    <property type="component" value="Unplaced"/>
</dbReference>
<keyword evidence="4" id="KW-0489">Methyltransferase</keyword>
<dbReference type="InterPro" id="IPR050082">
    <property type="entry name" value="RNA_methyltr_RlmE"/>
</dbReference>
<dbReference type="InterPro" id="IPR029063">
    <property type="entry name" value="SAM-dependent_MTases_sf"/>
</dbReference>
<evidence type="ECO:0000259" key="8">
    <source>
        <dbReference type="Pfam" id="PF01728"/>
    </source>
</evidence>
<dbReference type="PANTHER" id="PTHR10920:SF13">
    <property type="entry name" value="PRE-RRNA 2'-O-RIBOSE RNA METHYLTRANSFERASE FTSJ3"/>
    <property type="match status" value="1"/>
</dbReference>
<dbReference type="GO" id="GO:0008650">
    <property type="term" value="F:rRNA (uridine-2'-O-)-methyltransferase activity"/>
    <property type="evidence" value="ECO:0007669"/>
    <property type="project" value="TreeGrafter"/>
</dbReference>
<dbReference type="Pfam" id="PF11861">
    <property type="entry name" value="DUF3381"/>
    <property type="match status" value="1"/>
</dbReference>
<dbReference type="AlphaFoldDB" id="A0A914X8G1"/>